<evidence type="ECO:0000259" key="5">
    <source>
        <dbReference type="Pfam" id="PF00419"/>
    </source>
</evidence>
<feature type="domain" description="Fimbrial-type adhesion" evidence="5">
    <location>
        <begin position="196"/>
        <end position="337"/>
    </location>
</feature>
<dbReference type="Gene3D" id="2.60.40.3310">
    <property type="match status" value="1"/>
</dbReference>
<proteinExistence type="inferred from homology"/>
<evidence type="ECO:0000313" key="6">
    <source>
        <dbReference type="EMBL" id="CDH03122.1"/>
    </source>
</evidence>
<dbReference type="Pfam" id="PF00419">
    <property type="entry name" value="Fimbrial"/>
    <property type="match status" value="1"/>
</dbReference>
<dbReference type="GO" id="GO:0009289">
    <property type="term" value="C:pilus"/>
    <property type="evidence" value="ECO:0007669"/>
    <property type="project" value="UniProtKB-SubCell"/>
</dbReference>
<dbReference type="AlphaFoldDB" id="A0A077NLV7"/>
<dbReference type="PANTHER" id="PTHR33420:SF12">
    <property type="entry name" value="FIMBRIN-LIKE PROTEIN FIMI-RELATED"/>
    <property type="match status" value="1"/>
</dbReference>
<name>A0A077NLV7_XENBV</name>
<dbReference type="SUPFAM" id="SSF49401">
    <property type="entry name" value="Bacterial adhesins"/>
    <property type="match status" value="1"/>
</dbReference>
<dbReference type="InterPro" id="IPR036937">
    <property type="entry name" value="Adhesion_dom_fimbrial_sf"/>
</dbReference>
<evidence type="ECO:0000256" key="1">
    <source>
        <dbReference type="ARBA" id="ARBA00004561"/>
    </source>
</evidence>
<dbReference type="HOGENOM" id="CLU_058392_3_0_6"/>
<comment type="caution">
    <text evidence="6">The sequence shown here is derived from an EMBL/GenBank/DDBJ whole genome shotgun (WGS) entry which is preliminary data.</text>
</comment>
<evidence type="ECO:0000256" key="2">
    <source>
        <dbReference type="ARBA" id="ARBA00006671"/>
    </source>
</evidence>
<dbReference type="Proteomes" id="UP000028487">
    <property type="component" value="Unassembled WGS sequence"/>
</dbReference>
<dbReference type="Gene3D" id="2.60.40.1090">
    <property type="entry name" value="Fimbrial-type adhesion domain"/>
    <property type="match status" value="1"/>
</dbReference>
<reference evidence="6" key="1">
    <citation type="submission" date="2013-07" db="EMBL/GenBank/DDBJ databases">
        <title>Sub-species coevolution in mutualistic symbiosis.</title>
        <authorList>
            <person name="Murfin K."/>
            <person name="Klassen J."/>
            <person name="Lee M."/>
            <person name="Forst S."/>
            <person name="Stock P."/>
            <person name="Goodrich-Blair H."/>
        </authorList>
    </citation>
    <scope>NUCLEOTIDE SEQUENCE [LARGE SCALE GENOMIC DNA]</scope>
    <source>
        <strain evidence="6">Feltiae Moldova</strain>
    </source>
</reference>
<comment type="subcellular location">
    <subcellularLocation>
        <location evidence="1">Fimbrium</location>
    </subcellularLocation>
</comment>
<comment type="similarity">
    <text evidence="2">Belongs to the fimbrial protein family.</text>
</comment>
<evidence type="ECO:0000256" key="4">
    <source>
        <dbReference type="ARBA" id="ARBA00023263"/>
    </source>
</evidence>
<protein>
    <recommendedName>
        <fullName evidence="5">Fimbrial-type adhesion domain-containing protein</fullName>
    </recommendedName>
</protein>
<gene>
    <name evidence="6" type="ORF">XBFM1_550019</name>
</gene>
<sequence>MKVFVYPWLLLASVFFSPGKVYAYCSGGSGIISTVAVSIPQHISRDEIYRSLYSQSRADMAITCTNMPVGATHITVGIKAYGDDSGITSIYRKIFKLGDSGIGYVVIGVDDTHDEKPITTTADRFWGGNARELYTTKIGPDGTINLNAALRLEFYKIGPIKPGRYSQSVAAAIVAPRGSRIPSVTQEFRFTTGMITINAPTCSVDNSTIPVTLGRITTMQLPYVGSTAAETLFHIPLTCEPKASVFMTLEAGRQGAYDLMQGIIELKRGLNERARDGVGVQILDGKTNMPIHLGEKKYYTTTGTGGPVNIPLKARYYRYGDVRAGVANATATFTMSYE</sequence>
<evidence type="ECO:0000256" key="3">
    <source>
        <dbReference type="ARBA" id="ARBA00022729"/>
    </source>
</evidence>
<dbReference type="GO" id="GO:0043709">
    <property type="term" value="P:cell adhesion involved in single-species biofilm formation"/>
    <property type="evidence" value="ECO:0007669"/>
    <property type="project" value="TreeGrafter"/>
</dbReference>
<dbReference type="EMBL" id="CBSV010000227">
    <property type="protein sequence ID" value="CDH03122.1"/>
    <property type="molecule type" value="Genomic_DNA"/>
</dbReference>
<accession>A0A077NLV7</accession>
<organism evidence="6">
    <name type="scientific">Xenorhabdus bovienii str. feltiae Moldova</name>
    <dbReference type="NCBI Taxonomy" id="1398200"/>
    <lineage>
        <taxon>Bacteria</taxon>
        <taxon>Pseudomonadati</taxon>
        <taxon>Pseudomonadota</taxon>
        <taxon>Gammaproteobacteria</taxon>
        <taxon>Enterobacterales</taxon>
        <taxon>Morganellaceae</taxon>
        <taxon>Xenorhabdus</taxon>
    </lineage>
</organism>
<dbReference type="InterPro" id="IPR000259">
    <property type="entry name" value="Adhesion_dom_fimbrial"/>
</dbReference>
<dbReference type="PANTHER" id="PTHR33420">
    <property type="entry name" value="FIMBRIAL SUBUNIT ELFA-RELATED"/>
    <property type="match status" value="1"/>
</dbReference>
<dbReference type="InterPro" id="IPR008966">
    <property type="entry name" value="Adhesion_dom_sf"/>
</dbReference>
<keyword evidence="4" id="KW-0281">Fimbrium</keyword>
<dbReference type="RefSeq" id="WP_230580000.1">
    <property type="nucleotide sequence ID" value="NZ_CAWLWD010000050.1"/>
</dbReference>
<dbReference type="InterPro" id="IPR050263">
    <property type="entry name" value="Bact_Fimbrial_Adh_Pro"/>
</dbReference>
<keyword evidence="3" id="KW-0732">Signal</keyword>